<evidence type="ECO:0000313" key="4">
    <source>
        <dbReference type="Proteomes" id="UP001362999"/>
    </source>
</evidence>
<name>A0AAW0CWA9_9AGAR</name>
<evidence type="ECO:0000313" key="3">
    <source>
        <dbReference type="EMBL" id="KAK7042335.1"/>
    </source>
</evidence>
<dbReference type="EMBL" id="JAWWNJ010000042">
    <property type="protein sequence ID" value="KAK7019903.1"/>
    <property type="molecule type" value="Genomic_DNA"/>
</dbReference>
<comment type="caution">
    <text evidence="3">The sequence shown here is derived from an EMBL/GenBank/DDBJ whole genome shotgun (WGS) entry which is preliminary data.</text>
</comment>
<evidence type="ECO:0000256" key="1">
    <source>
        <dbReference type="SAM" id="SignalP"/>
    </source>
</evidence>
<sequence length="149" mass="15616">MFFNKSVLFSVAALVSAVVAAPITSTPGGAANIVSPVETCDVKSLQVAVDNMVEFAQGVLASQGAFNQDPFVFFNQGKKVFPDVVTALTDAQAAVKANDLKTVATKIQFVDDQLATIPVDFQDGQASVADENLVNIAHDIVIACADQLN</sequence>
<proteinExistence type="predicted"/>
<accession>A0AAW0CWA9</accession>
<dbReference type="EMBL" id="JAWWNJ010000013">
    <property type="protein sequence ID" value="KAK7042335.1"/>
    <property type="molecule type" value="Genomic_DNA"/>
</dbReference>
<organism evidence="3 4">
    <name type="scientific">Favolaschia claudopus</name>
    <dbReference type="NCBI Taxonomy" id="2862362"/>
    <lineage>
        <taxon>Eukaryota</taxon>
        <taxon>Fungi</taxon>
        <taxon>Dikarya</taxon>
        <taxon>Basidiomycota</taxon>
        <taxon>Agaricomycotina</taxon>
        <taxon>Agaricomycetes</taxon>
        <taxon>Agaricomycetidae</taxon>
        <taxon>Agaricales</taxon>
        <taxon>Marasmiineae</taxon>
        <taxon>Mycenaceae</taxon>
        <taxon>Favolaschia</taxon>
    </lineage>
</organism>
<keyword evidence="1" id="KW-0732">Signal</keyword>
<evidence type="ECO:0000313" key="2">
    <source>
        <dbReference type="EMBL" id="KAK7019903.1"/>
    </source>
</evidence>
<reference evidence="3 4" key="1">
    <citation type="journal article" date="2024" name="J Genomics">
        <title>Draft genome sequencing and assembly of Favolaschia claudopus CIRM-BRFM 2984 isolated from oak limbs.</title>
        <authorList>
            <person name="Navarro D."/>
            <person name="Drula E."/>
            <person name="Chaduli D."/>
            <person name="Cazenave R."/>
            <person name="Ahrendt S."/>
            <person name="Wang J."/>
            <person name="Lipzen A."/>
            <person name="Daum C."/>
            <person name="Barry K."/>
            <person name="Grigoriev I.V."/>
            <person name="Favel A."/>
            <person name="Rosso M.N."/>
            <person name="Martin F."/>
        </authorList>
    </citation>
    <scope>NUCLEOTIDE SEQUENCE [LARGE SCALE GENOMIC DNA]</scope>
    <source>
        <strain evidence="3 4">CIRM-BRFM 2984</strain>
    </source>
</reference>
<gene>
    <name evidence="2" type="ORF">R3P38DRAFT_2971026</name>
    <name evidence="3" type="ORF">R3P38DRAFT_313671</name>
</gene>
<keyword evidence="4" id="KW-1185">Reference proteome</keyword>
<dbReference type="AlphaFoldDB" id="A0AAW0CWA9"/>
<feature type="signal peptide" evidence="1">
    <location>
        <begin position="1"/>
        <end position="20"/>
    </location>
</feature>
<protein>
    <submittedName>
        <fullName evidence="3">Uncharacterized protein</fullName>
    </submittedName>
</protein>
<feature type="chain" id="PRO_5044716829" evidence="1">
    <location>
        <begin position="21"/>
        <end position="149"/>
    </location>
</feature>
<dbReference type="Proteomes" id="UP001362999">
    <property type="component" value="Unassembled WGS sequence"/>
</dbReference>